<evidence type="ECO:0000256" key="1">
    <source>
        <dbReference type="ARBA" id="ARBA00004127"/>
    </source>
</evidence>
<feature type="transmembrane region" description="Helical" evidence="11">
    <location>
        <begin position="100"/>
        <end position="122"/>
    </location>
</feature>
<dbReference type="GO" id="GO:0015297">
    <property type="term" value="F:antiporter activity"/>
    <property type="evidence" value="ECO:0007669"/>
    <property type="project" value="UniProtKB-KW"/>
</dbReference>
<proteinExistence type="predicted"/>
<gene>
    <name evidence="13" type="ORF">SAMN05444581_102215</name>
</gene>
<dbReference type="GO" id="GO:0012505">
    <property type="term" value="C:endomembrane system"/>
    <property type="evidence" value="ECO:0007669"/>
    <property type="project" value="UniProtKB-SubCell"/>
</dbReference>
<dbReference type="Pfam" id="PF02254">
    <property type="entry name" value="TrkA_N"/>
    <property type="match status" value="1"/>
</dbReference>
<evidence type="ECO:0000256" key="4">
    <source>
        <dbReference type="ARBA" id="ARBA00022538"/>
    </source>
</evidence>
<feature type="transmembrane region" description="Helical" evidence="11">
    <location>
        <begin position="66"/>
        <end position="88"/>
    </location>
</feature>
<feature type="domain" description="RCK N-terminal" evidence="12">
    <location>
        <begin position="417"/>
        <end position="534"/>
    </location>
</feature>
<keyword evidence="5 11" id="KW-0812">Transmembrane</keyword>
<keyword evidence="6" id="KW-0630">Potassium</keyword>
<keyword evidence="2" id="KW-0813">Transport</keyword>
<keyword evidence="14" id="KW-1185">Reference proteome</keyword>
<evidence type="ECO:0000256" key="8">
    <source>
        <dbReference type="ARBA" id="ARBA00023065"/>
    </source>
</evidence>
<dbReference type="PANTHER" id="PTHR46157">
    <property type="entry name" value="K(+) EFFLUX ANTIPORTER 3, CHLOROPLASTIC"/>
    <property type="match status" value="1"/>
</dbReference>
<evidence type="ECO:0000256" key="10">
    <source>
        <dbReference type="SAM" id="MobiDB-lite"/>
    </source>
</evidence>
<dbReference type="Pfam" id="PF00999">
    <property type="entry name" value="Na_H_Exchanger"/>
    <property type="match status" value="1"/>
</dbReference>
<evidence type="ECO:0000313" key="14">
    <source>
        <dbReference type="Proteomes" id="UP000198755"/>
    </source>
</evidence>
<dbReference type="GO" id="GO:1902600">
    <property type="term" value="P:proton transmembrane transport"/>
    <property type="evidence" value="ECO:0007669"/>
    <property type="project" value="InterPro"/>
</dbReference>
<feature type="transmembrane region" description="Helical" evidence="11">
    <location>
        <begin position="34"/>
        <end position="54"/>
    </location>
</feature>
<dbReference type="InterPro" id="IPR003148">
    <property type="entry name" value="RCK_N"/>
</dbReference>
<feature type="transmembrane region" description="Helical" evidence="11">
    <location>
        <begin position="190"/>
        <end position="216"/>
    </location>
</feature>
<dbReference type="InterPro" id="IPR038770">
    <property type="entry name" value="Na+/solute_symporter_sf"/>
</dbReference>
<evidence type="ECO:0000256" key="2">
    <source>
        <dbReference type="ARBA" id="ARBA00022448"/>
    </source>
</evidence>
<dbReference type="Gene3D" id="1.20.1530.20">
    <property type="match status" value="1"/>
</dbReference>
<keyword evidence="7 11" id="KW-1133">Transmembrane helix</keyword>
<sequence>MNEFDPGNYKEILIFLGTAGVAVPLFRRLKISPILGFLAAGVLLGPFGIGALANEVSWLSPLALNVAHIAPVAEFGVVFLLFMIGLELSWARLAVMRRLVFGLGALQVFGSAAALGAIALALDEPPNADTVAGFALALSSTAVVIPVLAETRRLGTAAGRTIFSVLLFQDLMVAPLLFMVSMLGAREGDFGVAIASTLLPAILGLAFVVLGGHLVLRPLFHHVAAARSTEFFMAACLLVVIGTGVFTAMFGLSMGLGAFIAGVLLAETEYRREIEVTIDPFKGLLLGLFFVSIGAELDLSQIYAAPLRTFGLAIGMMAVKFVVTWLAGRLMRLSPAVSTEAALLLAPGGEFAFIIITVAIGSNVLPADLGANLMIAVTLSMFAVPALGAIAQSLARSRAHAAPLGGAEPPASDSQEAPDAILVGYGRVGRLVGDMLRTHGLKFVAIETDAALVKRYRRDGIDIHWGNAVRSEFLVRCGVAKAKALIITMDKPAAAEEIVQTLRADYPHLTIVARARDAQHATQLYELGVTDAVPETIEASLQLSEAVLVDMGLPMGKVIASIHEKRDEFRKMLQTASSGADVRRAIRRSSRLKDPRRDSL</sequence>
<dbReference type="PROSITE" id="PS51201">
    <property type="entry name" value="RCK_N"/>
    <property type="match status" value="1"/>
</dbReference>
<reference evidence="13 14" key="1">
    <citation type="submission" date="2016-10" db="EMBL/GenBank/DDBJ databases">
        <authorList>
            <person name="de Groot N.N."/>
        </authorList>
    </citation>
    <scope>NUCLEOTIDE SEQUENCE [LARGE SCALE GENOMIC DNA]</scope>
    <source>
        <strain evidence="13 14">NE2</strain>
    </source>
</reference>
<dbReference type="SUPFAM" id="SSF51735">
    <property type="entry name" value="NAD(P)-binding Rossmann-fold domains"/>
    <property type="match status" value="1"/>
</dbReference>
<dbReference type="EMBL" id="FOSN01000002">
    <property type="protein sequence ID" value="SFK12086.1"/>
    <property type="molecule type" value="Genomic_DNA"/>
</dbReference>
<dbReference type="GO" id="GO:0006813">
    <property type="term" value="P:potassium ion transport"/>
    <property type="evidence" value="ECO:0007669"/>
    <property type="project" value="UniProtKB-KW"/>
</dbReference>
<dbReference type="PANTHER" id="PTHR46157:SF4">
    <property type="entry name" value="K(+) EFFLUX ANTIPORTER 3, CHLOROPLASTIC"/>
    <property type="match status" value="1"/>
</dbReference>
<keyword evidence="8" id="KW-0406">Ion transport</keyword>
<dbReference type="RefSeq" id="WP_091678278.1">
    <property type="nucleotide sequence ID" value="NZ_FOSN01000002.1"/>
</dbReference>
<dbReference type="OrthoDB" id="9781411at2"/>
<evidence type="ECO:0000256" key="3">
    <source>
        <dbReference type="ARBA" id="ARBA00022449"/>
    </source>
</evidence>
<organism evidence="13 14">
    <name type="scientific">Methylocapsa palsarum</name>
    <dbReference type="NCBI Taxonomy" id="1612308"/>
    <lineage>
        <taxon>Bacteria</taxon>
        <taxon>Pseudomonadati</taxon>
        <taxon>Pseudomonadota</taxon>
        <taxon>Alphaproteobacteria</taxon>
        <taxon>Hyphomicrobiales</taxon>
        <taxon>Beijerinckiaceae</taxon>
        <taxon>Methylocapsa</taxon>
    </lineage>
</organism>
<accession>A0A1I3WZP7</accession>
<dbReference type="Proteomes" id="UP000198755">
    <property type="component" value="Unassembled WGS sequence"/>
</dbReference>
<dbReference type="GO" id="GO:0005886">
    <property type="term" value="C:plasma membrane"/>
    <property type="evidence" value="ECO:0007669"/>
    <property type="project" value="TreeGrafter"/>
</dbReference>
<dbReference type="STRING" id="1612308.SAMN05444581_102215"/>
<keyword evidence="4" id="KW-0633">Potassium transport</keyword>
<evidence type="ECO:0000313" key="13">
    <source>
        <dbReference type="EMBL" id="SFK12086.1"/>
    </source>
</evidence>
<evidence type="ECO:0000256" key="11">
    <source>
        <dbReference type="SAM" id="Phobius"/>
    </source>
</evidence>
<dbReference type="AlphaFoldDB" id="A0A1I3WZP7"/>
<feature type="transmembrane region" description="Helical" evidence="11">
    <location>
        <begin position="128"/>
        <end position="149"/>
    </location>
</feature>
<dbReference type="InterPro" id="IPR006153">
    <property type="entry name" value="Cation/H_exchanger_TM"/>
</dbReference>
<feature type="transmembrane region" description="Helical" evidence="11">
    <location>
        <begin position="310"/>
        <end position="330"/>
    </location>
</feature>
<evidence type="ECO:0000256" key="6">
    <source>
        <dbReference type="ARBA" id="ARBA00022958"/>
    </source>
</evidence>
<evidence type="ECO:0000259" key="12">
    <source>
        <dbReference type="PROSITE" id="PS51201"/>
    </source>
</evidence>
<protein>
    <submittedName>
        <fullName evidence="13">Monovalent cation:H+ antiporter-2, CPA2 family</fullName>
    </submittedName>
</protein>
<feature type="compositionally biased region" description="Basic and acidic residues" evidence="10">
    <location>
        <begin position="591"/>
        <end position="600"/>
    </location>
</feature>
<evidence type="ECO:0000256" key="5">
    <source>
        <dbReference type="ARBA" id="ARBA00022692"/>
    </source>
</evidence>
<feature type="transmembrane region" description="Helical" evidence="11">
    <location>
        <begin position="342"/>
        <end position="365"/>
    </location>
</feature>
<keyword evidence="3" id="KW-0050">Antiport</keyword>
<dbReference type="FunFam" id="3.40.50.720:FF:000036">
    <property type="entry name" value="Glutathione-regulated potassium-efflux system protein KefB"/>
    <property type="match status" value="1"/>
</dbReference>
<evidence type="ECO:0000256" key="7">
    <source>
        <dbReference type="ARBA" id="ARBA00022989"/>
    </source>
</evidence>
<feature type="transmembrane region" description="Helical" evidence="11">
    <location>
        <begin position="371"/>
        <end position="391"/>
    </location>
</feature>
<name>A0A1I3WZP7_9HYPH</name>
<feature type="region of interest" description="Disordered" evidence="10">
    <location>
        <begin position="580"/>
        <end position="600"/>
    </location>
</feature>
<dbReference type="Gene3D" id="3.40.50.720">
    <property type="entry name" value="NAD(P)-binding Rossmann-like Domain"/>
    <property type="match status" value="1"/>
</dbReference>
<keyword evidence="9 11" id="KW-0472">Membrane</keyword>
<feature type="transmembrane region" description="Helical" evidence="11">
    <location>
        <begin position="161"/>
        <end position="184"/>
    </location>
</feature>
<dbReference type="InterPro" id="IPR036291">
    <property type="entry name" value="NAD(P)-bd_dom_sf"/>
</dbReference>
<evidence type="ECO:0000256" key="9">
    <source>
        <dbReference type="ARBA" id="ARBA00023136"/>
    </source>
</evidence>
<comment type="subcellular location">
    <subcellularLocation>
        <location evidence="1">Endomembrane system</location>
        <topology evidence="1">Multi-pass membrane protein</topology>
    </subcellularLocation>
</comment>